<sequence>MYALKSLVAFTLLVVPALAVPQGGCSPAQIQCCDNSAPGNSDQMHEVGKALKLNIDPSETYGIGCTPGGTVGGGESCTSTPMCCENNTFGGEPGTGLLGLGGLINVGCVPLKNTL</sequence>
<dbReference type="SMART" id="SM00075">
    <property type="entry name" value="HYDRO"/>
    <property type="match status" value="1"/>
</dbReference>
<evidence type="ECO:0000256" key="6">
    <source>
        <dbReference type="RuleBase" id="RU365009"/>
    </source>
</evidence>
<dbReference type="InterPro" id="IPR001338">
    <property type="entry name" value="Class_I_Hydrophobin"/>
</dbReference>
<comment type="similarity">
    <text evidence="2 6">Belongs to the fungal hydrophobin family.</text>
</comment>
<keyword evidence="6" id="KW-0732">Signal</keyword>
<dbReference type="GO" id="GO:0005199">
    <property type="term" value="F:structural constituent of cell wall"/>
    <property type="evidence" value="ECO:0007669"/>
    <property type="project" value="InterPro"/>
</dbReference>
<dbReference type="STRING" id="914234.M2PIC9"/>
<comment type="subcellular location">
    <subcellularLocation>
        <location evidence="1 6">Secreted</location>
        <location evidence="1 6">Cell wall</location>
    </subcellularLocation>
</comment>
<keyword evidence="3 6" id="KW-0134">Cell wall</keyword>
<accession>M2PIC9</accession>
<dbReference type="EMBL" id="KB445799">
    <property type="protein sequence ID" value="EMD35889.1"/>
    <property type="molecule type" value="Genomic_DNA"/>
</dbReference>
<evidence type="ECO:0000313" key="8">
    <source>
        <dbReference type="Proteomes" id="UP000016930"/>
    </source>
</evidence>
<dbReference type="CDD" id="cd23507">
    <property type="entry name" value="hydrophobin_I"/>
    <property type="match status" value="1"/>
</dbReference>
<evidence type="ECO:0000256" key="4">
    <source>
        <dbReference type="ARBA" id="ARBA00022525"/>
    </source>
</evidence>
<dbReference type="HOGENOM" id="CLU_105134_2_0_1"/>
<proteinExistence type="inferred from homology"/>
<dbReference type="Pfam" id="PF01185">
    <property type="entry name" value="Hydrophobin"/>
    <property type="match status" value="1"/>
</dbReference>
<evidence type="ECO:0000256" key="5">
    <source>
        <dbReference type="ARBA" id="ARBA00023157"/>
    </source>
</evidence>
<name>M2PIC9_CERS8</name>
<keyword evidence="5 6" id="KW-1015">Disulfide bond</keyword>
<evidence type="ECO:0000256" key="2">
    <source>
        <dbReference type="ARBA" id="ARBA00010446"/>
    </source>
</evidence>
<dbReference type="AlphaFoldDB" id="M2PIC9"/>
<gene>
    <name evidence="7" type="ORF">CERSUDRAFT_96114</name>
</gene>
<organism evidence="7 8">
    <name type="scientific">Ceriporiopsis subvermispora (strain B)</name>
    <name type="common">White-rot fungus</name>
    <name type="synonym">Gelatoporia subvermispora</name>
    <dbReference type="NCBI Taxonomy" id="914234"/>
    <lineage>
        <taxon>Eukaryota</taxon>
        <taxon>Fungi</taxon>
        <taxon>Dikarya</taxon>
        <taxon>Basidiomycota</taxon>
        <taxon>Agaricomycotina</taxon>
        <taxon>Agaricomycetes</taxon>
        <taxon>Polyporales</taxon>
        <taxon>Gelatoporiaceae</taxon>
        <taxon>Gelatoporia</taxon>
    </lineage>
</organism>
<feature type="signal peptide" evidence="6">
    <location>
        <begin position="1"/>
        <end position="19"/>
    </location>
</feature>
<keyword evidence="8" id="KW-1185">Reference proteome</keyword>
<feature type="chain" id="PRO_5013987693" description="Hydrophobin" evidence="6">
    <location>
        <begin position="20"/>
        <end position="115"/>
    </location>
</feature>
<reference evidence="7 8" key="1">
    <citation type="journal article" date="2012" name="Proc. Natl. Acad. Sci. U.S.A.">
        <title>Comparative genomics of Ceriporiopsis subvermispora and Phanerochaete chrysosporium provide insight into selective ligninolysis.</title>
        <authorList>
            <person name="Fernandez-Fueyo E."/>
            <person name="Ruiz-Duenas F.J."/>
            <person name="Ferreira P."/>
            <person name="Floudas D."/>
            <person name="Hibbett D.S."/>
            <person name="Canessa P."/>
            <person name="Larrondo L.F."/>
            <person name="James T.Y."/>
            <person name="Seelenfreund D."/>
            <person name="Lobos S."/>
            <person name="Polanco R."/>
            <person name="Tello M."/>
            <person name="Honda Y."/>
            <person name="Watanabe T."/>
            <person name="Watanabe T."/>
            <person name="Ryu J.S."/>
            <person name="Kubicek C.P."/>
            <person name="Schmoll M."/>
            <person name="Gaskell J."/>
            <person name="Hammel K.E."/>
            <person name="St John F.J."/>
            <person name="Vanden Wymelenberg A."/>
            <person name="Sabat G."/>
            <person name="Splinter BonDurant S."/>
            <person name="Syed K."/>
            <person name="Yadav J.S."/>
            <person name="Doddapaneni H."/>
            <person name="Subramanian V."/>
            <person name="Lavin J.L."/>
            <person name="Oguiza J.A."/>
            <person name="Perez G."/>
            <person name="Pisabarro A.G."/>
            <person name="Ramirez L."/>
            <person name="Santoyo F."/>
            <person name="Master E."/>
            <person name="Coutinho P.M."/>
            <person name="Henrissat B."/>
            <person name="Lombard V."/>
            <person name="Magnuson J.K."/>
            <person name="Kuees U."/>
            <person name="Hori C."/>
            <person name="Igarashi K."/>
            <person name="Samejima M."/>
            <person name="Held B.W."/>
            <person name="Barry K.W."/>
            <person name="LaButti K.M."/>
            <person name="Lapidus A."/>
            <person name="Lindquist E.A."/>
            <person name="Lucas S.M."/>
            <person name="Riley R."/>
            <person name="Salamov A.A."/>
            <person name="Hoffmeister D."/>
            <person name="Schwenk D."/>
            <person name="Hadar Y."/>
            <person name="Yarden O."/>
            <person name="de Vries R.P."/>
            <person name="Wiebenga A."/>
            <person name="Stenlid J."/>
            <person name="Eastwood D."/>
            <person name="Grigoriev I.V."/>
            <person name="Berka R.M."/>
            <person name="Blanchette R.A."/>
            <person name="Kersten P."/>
            <person name="Martinez A.T."/>
            <person name="Vicuna R."/>
            <person name="Cullen D."/>
        </authorList>
    </citation>
    <scope>NUCLEOTIDE SEQUENCE [LARGE SCALE GENOMIC DNA]</scope>
    <source>
        <strain evidence="7 8">B</strain>
    </source>
</reference>
<keyword evidence="4 6" id="KW-0964">Secreted</keyword>
<evidence type="ECO:0000313" key="7">
    <source>
        <dbReference type="EMBL" id="EMD35889.1"/>
    </source>
</evidence>
<dbReference type="GO" id="GO:0009277">
    <property type="term" value="C:fungal-type cell wall"/>
    <property type="evidence" value="ECO:0007669"/>
    <property type="project" value="InterPro"/>
</dbReference>
<evidence type="ECO:0000256" key="3">
    <source>
        <dbReference type="ARBA" id="ARBA00022512"/>
    </source>
</evidence>
<evidence type="ECO:0000256" key="1">
    <source>
        <dbReference type="ARBA" id="ARBA00004191"/>
    </source>
</evidence>
<dbReference type="OrthoDB" id="10527860at2759"/>
<protein>
    <recommendedName>
        <fullName evidence="6">Hydrophobin</fullName>
    </recommendedName>
</protein>
<dbReference type="Proteomes" id="UP000016930">
    <property type="component" value="Unassembled WGS sequence"/>
</dbReference>